<dbReference type="Proteomes" id="UP000514713">
    <property type="component" value="Chromosome"/>
</dbReference>
<keyword evidence="3" id="KW-1185">Reference proteome</keyword>
<dbReference type="AlphaFoldDB" id="A0A7D7QCP2"/>
<evidence type="ECO:0000256" key="1">
    <source>
        <dbReference type="ARBA" id="ARBA00006479"/>
    </source>
</evidence>
<organism evidence="2 3">
    <name type="scientific">Nostoc edaphicum CCNP1411</name>
    <dbReference type="NCBI Taxonomy" id="1472755"/>
    <lineage>
        <taxon>Bacteria</taxon>
        <taxon>Bacillati</taxon>
        <taxon>Cyanobacteriota</taxon>
        <taxon>Cyanophyceae</taxon>
        <taxon>Nostocales</taxon>
        <taxon>Nostocaceae</taxon>
        <taxon>Nostoc</taxon>
    </lineage>
</organism>
<sequence>MTLILALDFGGTKLAAALVNVGSRKWLRYERCLSPVDADANTDLEIMRSLIYSLLQDAKPAAIGVSFGGPVDASTGTVRLSHHVPGWENIPLKRLLEEEFGVPVGVDNDANVAALGEHRFGAGQGYDSLFYVTVSTGVGGGWILNGQPWRGAGGMAGEIGHVVVDPAGPVCLCGKRGCVERLASGPYMAQNVREILQTKPQRREGIRSGEVLRRLVGDDLTLLTGQLVAEAAAAGDDLAKEVLHKAAWALGVGIGNVANLMNPQRFVLGGGVTKAGEYFWQVVRQVARETALPEVDFEVVPAVLGDDAPLWGGVALAEMGMA</sequence>
<name>A0A7D7QCP2_9NOSO</name>
<dbReference type="EMBL" id="CP054698">
    <property type="protein sequence ID" value="QMS86959.1"/>
    <property type="molecule type" value="Genomic_DNA"/>
</dbReference>
<comment type="similarity">
    <text evidence="1">Belongs to the ROK (NagC/XylR) family.</text>
</comment>
<dbReference type="InterPro" id="IPR043129">
    <property type="entry name" value="ATPase_NBD"/>
</dbReference>
<proteinExistence type="inferred from homology"/>
<evidence type="ECO:0000313" key="3">
    <source>
        <dbReference type="Proteomes" id="UP000514713"/>
    </source>
</evidence>
<dbReference type="Pfam" id="PF00480">
    <property type="entry name" value="ROK"/>
    <property type="match status" value="1"/>
</dbReference>
<accession>A0A7D7QCP2</accession>
<dbReference type="KEGG" id="ned:HUN01_04975"/>
<dbReference type="RefSeq" id="WP_181930345.1">
    <property type="nucleotide sequence ID" value="NZ_CP054698.1"/>
</dbReference>
<dbReference type="PANTHER" id="PTHR18964:SF149">
    <property type="entry name" value="BIFUNCTIONAL UDP-N-ACETYLGLUCOSAMINE 2-EPIMERASE_N-ACETYLMANNOSAMINE KINASE"/>
    <property type="match status" value="1"/>
</dbReference>
<dbReference type="SUPFAM" id="SSF53067">
    <property type="entry name" value="Actin-like ATPase domain"/>
    <property type="match status" value="1"/>
</dbReference>
<dbReference type="Gene3D" id="3.30.420.40">
    <property type="match status" value="2"/>
</dbReference>
<reference evidence="3" key="1">
    <citation type="submission" date="2020-06" db="EMBL/GenBank/DDBJ databases">
        <title>Nostoc edaphicum CCNP1411 genome.</title>
        <authorList>
            <person name="Fidor A."/>
            <person name="Grabski M."/>
            <person name="Gawor J."/>
            <person name="Gromadka R."/>
            <person name="Wegrzyn G."/>
            <person name="Mazur-Marzec H."/>
        </authorList>
    </citation>
    <scope>NUCLEOTIDE SEQUENCE [LARGE SCALE GENOMIC DNA]</scope>
    <source>
        <strain evidence="3">CCNP1411</strain>
    </source>
</reference>
<evidence type="ECO:0000313" key="2">
    <source>
        <dbReference type="EMBL" id="QMS86959.1"/>
    </source>
</evidence>
<gene>
    <name evidence="2" type="ORF">HUN01_04975</name>
</gene>
<dbReference type="InterPro" id="IPR000600">
    <property type="entry name" value="ROK"/>
</dbReference>
<protein>
    <submittedName>
        <fullName evidence="2">ROK family protein</fullName>
    </submittedName>
</protein>
<dbReference type="PANTHER" id="PTHR18964">
    <property type="entry name" value="ROK (REPRESSOR, ORF, KINASE) FAMILY"/>
    <property type="match status" value="1"/>
</dbReference>